<keyword evidence="3" id="KW-1185">Reference proteome</keyword>
<dbReference type="Proteomes" id="UP000274822">
    <property type="component" value="Unassembled WGS sequence"/>
</dbReference>
<accession>A0A433Q8B6</accession>
<organism evidence="2 3">
    <name type="scientific">Jimgerdemannia flammicorona</name>
    <dbReference type="NCBI Taxonomy" id="994334"/>
    <lineage>
        <taxon>Eukaryota</taxon>
        <taxon>Fungi</taxon>
        <taxon>Fungi incertae sedis</taxon>
        <taxon>Mucoromycota</taxon>
        <taxon>Mucoromycotina</taxon>
        <taxon>Endogonomycetes</taxon>
        <taxon>Endogonales</taxon>
        <taxon>Endogonaceae</taxon>
        <taxon>Jimgerdemannia</taxon>
    </lineage>
</organism>
<evidence type="ECO:0000256" key="1">
    <source>
        <dbReference type="SAM" id="MobiDB-lite"/>
    </source>
</evidence>
<evidence type="ECO:0000313" key="2">
    <source>
        <dbReference type="EMBL" id="RUS26016.1"/>
    </source>
</evidence>
<protein>
    <submittedName>
        <fullName evidence="2">Uncharacterized protein</fullName>
    </submittedName>
</protein>
<proteinExistence type="predicted"/>
<feature type="non-terminal residue" evidence="2">
    <location>
        <position position="104"/>
    </location>
</feature>
<comment type="caution">
    <text evidence="2">The sequence shown here is derived from an EMBL/GenBank/DDBJ whole genome shotgun (WGS) entry which is preliminary data.</text>
</comment>
<dbReference type="AlphaFoldDB" id="A0A433Q8B6"/>
<feature type="region of interest" description="Disordered" evidence="1">
    <location>
        <begin position="1"/>
        <end position="44"/>
    </location>
</feature>
<name>A0A433Q8B6_9FUNG</name>
<gene>
    <name evidence="2" type="ORF">BC938DRAFT_471343</name>
</gene>
<evidence type="ECO:0000313" key="3">
    <source>
        <dbReference type="Proteomes" id="UP000274822"/>
    </source>
</evidence>
<reference evidence="2 3" key="1">
    <citation type="journal article" date="2018" name="New Phytol.">
        <title>Phylogenomics of Endogonaceae and evolution of mycorrhizas within Mucoromycota.</title>
        <authorList>
            <person name="Chang Y."/>
            <person name="Desiro A."/>
            <person name="Na H."/>
            <person name="Sandor L."/>
            <person name="Lipzen A."/>
            <person name="Clum A."/>
            <person name="Barry K."/>
            <person name="Grigoriev I.V."/>
            <person name="Martin F.M."/>
            <person name="Stajich J.E."/>
            <person name="Smith M.E."/>
            <person name="Bonito G."/>
            <person name="Spatafora J.W."/>
        </authorList>
    </citation>
    <scope>NUCLEOTIDE SEQUENCE [LARGE SCALE GENOMIC DNA]</scope>
    <source>
        <strain evidence="2 3">AD002</strain>
    </source>
</reference>
<dbReference type="EMBL" id="RBNJ01011416">
    <property type="protein sequence ID" value="RUS26016.1"/>
    <property type="molecule type" value="Genomic_DNA"/>
</dbReference>
<sequence length="104" mass="11084">MQPSDDVALANVGKHGDEGATKKTLHGPPDSRPEHGTVKALDNPPTRLANFNSVYTLAPIERSSLSAQAYLVFVPVLSRLGRPGLVSVGPLFSEDKKGISKNSY</sequence>